<organism evidence="1 2">
    <name type="scientific">Ceratitis capitata</name>
    <name type="common">Mediterranean fruit fly</name>
    <name type="synonym">Tephritis capitata</name>
    <dbReference type="NCBI Taxonomy" id="7213"/>
    <lineage>
        <taxon>Eukaryota</taxon>
        <taxon>Metazoa</taxon>
        <taxon>Ecdysozoa</taxon>
        <taxon>Arthropoda</taxon>
        <taxon>Hexapoda</taxon>
        <taxon>Insecta</taxon>
        <taxon>Pterygota</taxon>
        <taxon>Neoptera</taxon>
        <taxon>Endopterygota</taxon>
        <taxon>Diptera</taxon>
        <taxon>Brachycera</taxon>
        <taxon>Muscomorpha</taxon>
        <taxon>Tephritoidea</taxon>
        <taxon>Tephritidae</taxon>
        <taxon>Ceratitis</taxon>
        <taxon>Ceratitis</taxon>
    </lineage>
</organism>
<proteinExistence type="predicted"/>
<reference evidence="1" key="1">
    <citation type="submission" date="2020-11" db="EMBL/GenBank/DDBJ databases">
        <authorList>
            <person name="Whitehead M."/>
        </authorList>
    </citation>
    <scope>NUCLEOTIDE SEQUENCE</scope>
    <source>
        <strain evidence="1">EGII</strain>
    </source>
</reference>
<evidence type="ECO:0000313" key="1">
    <source>
        <dbReference type="EMBL" id="CAD6999131.1"/>
    </source>
</evidence>
<comment type="caution">
    <text evidence="1">The sequence shown here is derived from an EMBL/GenBank/DDBJ whole genome shotgun (WGS) entry which is preliminary data.</text>
</comment>
<dbReference type="Proteomes" id="UP000606786">
    <property type="component" value="Unassembled WGS sequence"/>
</dbReference>
<name>A0A811UK54_CERCA</name>
<evidence type="ECO:0000313" key="2">
    <source>
        <dbReference type="Proteomes" id="UP000606786"/>
    </source>
</evidence>
<dbReference type="AlphaFoldDB" id="A0A811UK54"/>
<sequence length="110" mass="12044">MCENIAQASAQANRGSLMLCNIVGSVNHNRNHIYAANNSGNHPPIHRFTYSTTAHLALIYCHTRCRASVLDEEPTSICISMLVSTSAAGLMSARITERDARHAPGRLRVR</sequence>
<keyword evidence="2" id="KW-1185">Reference proteome</keyword>
<dbReference type="EMBL" id="CAJHJT010000012">
    <property type="protein sequence ID" value="CAD6999131.1"/>
    <property type="molecule type" value="Genomic_DNA"/>
</dbReference>
<protein>
    <submittedName>
        <fullName evidence="1">(Mediterranean fruit fly) hypothetical protein</fullName>
    </submittedName>
</protein>
<gene>
    <name evidence="1" type="ORF">CCAP1982_LOCUS7674</name>
</gene>
<accession>A0A811UK54</accession>